<dbReference type="GO" id="GO:0035539">
    <property type="term" value="F:8-oxo-7,8-dihydrodeoxyguanosine triphosphate pyrophosphatase activity"/>
    <property type="evidence" value="ECO:0007669"/>
    <property type="project" value="UniProtKB-EC"/>
</dbReference>
<keyword evidence="7 12" id="KW-0378">Hydrolase</keyword>
<protein>
    <recommendedName>
        <fullName evidence="11">8-oxo-dGTP diphosphatase</fullName>
        <ecNumber evidence="11">3.6.1.55</ecNumber>
    </recommendedName>
</protein>
<evidence type="ECO:0000313" key="15">
    <source>
        <dbReference type="Proteomes" id="UP000186218"/>
    </source>
</evidence>
<dbReference type="RefSeq" id="WP_076479502.1">
    <property type="nucleotide sequence ID" value="NZ_FTNT01000006.1"/>
</dbReference>
<evidence type="ECO:0000256" key="2">
    <source>
        <dbReference type="ARBA" id="ARBA00005582"/>
    </source>
</evidence>
<dbReference type="GO" id="GO:0006281">
    <property type="term" value="P:DNA repair"/>
    <property type="evidence" value="ECO:0007669"/>
    <property type="project" value="UniProtKB-KW"/>
</dbReference>
<evidence type="ECO:0000256" key="4">
    <source>
        <dbReference type="ARBA" id="ARBA00022705"/>
    </source>
</evidence>
<dbReference type="GO" id="GO:0044716">
    <property type="term" value="F:8-oxo-GDP phosphatase activity"/>
    <property type="evidence" value="ECO:0007669"/>
    <property type="project" value="TreeGrafter"/>
</dbReference>
<reference evidence="14 15" key="1">
    <citation type="submission" date="2017-01" db="EMBL/GenBank/DDBJ databases">
        <authorList>
            <person name="Mah S.A."/>
            <person name="Swanson W.J."/>
            <person name="Moy G.W."/>
            <person name="Vacquier V.D."/>
        </authorList>
    </citation>
    <scope>NUCLEOTIDE SEQUENCE [LARGE SCALE GENOMIC DNA]</scope>
    <source>
        <strain evidence="14 15">CPCC 203464</strain>
    </source>
</reference>
<dbReference type="PROSITE" id="PS00893">
    <property type="entry name" value="NUDIX_BOX"/>
    <property type="match status" value="1"/>
</dbReference>
<dbReference type="PANTHER" id="PTHR47707">
    <property type="entry name" value="8-OXO-DGTP DIPHOSPHATASE"/>
    <property type="match status" value="1"/>
</dbReference>
<evidence type="ECO:0000259" key="13">
    <source>
        <dbReference type="PROSITE" id="PS51462"/>
    </source>
</evidence>
<evidence type="ECO:0000256" key="9">
    <source>
        <dbReference type="ARBA" id="ARBA00023204"/>
    </source>
</evidence>
<dbReference type="InterPro" id="IPR020476">
    <property type="entry name" value="Nudix_hydrolase"/>
</dbReference>
<dbReference type="PROSITE" id="PS51462">
    <property type="entry name" value="NUDIX"/>
    <property type="match status" value="1"/>
</dbReference>
<dbReference type="CDD" id="cd03425">
    <property type="entry name" value="NUDIX_MutT_NudA_like"/>
    <property type="match status" value="1"/>
</dbReference>
<evidence type="ECO:0000256" key="1">
    <source>
        <dbReference type="ARBA" id="ARBA00001946"/>
    </source>
</evidence>
<evidence type="ECO:0000256" key="6">
    <source>
        <dbReference type="ARBA" id="ARBA00022763"/>
    </source>
</evidence>
<dbReference type="InterPro" id="IPR000086">
    <property type="entry name" value="NUDIX_hydrolase_dom"/>
</dbReference>
<evidence type="ECO:0000256" key="3">
    <source>
        <dbReference type="ARBA" id="ARBA00022457"/>
    </source>
</evidence>
<dbReference type="InterPro" id="IPR047127">
    <property type="entry name" value="MutT-like"/>
</dbReference>
<dbReference type="Pfam" id="PF00293">
    <property type="entry name" value="NUDIX"/>
    <property type="match status" value="1"/>
</dbReference>
<keyword evidence="6" id="KW-0227">DNA damage</keyword>
<dbReference type="AlphaFoldDB" id="A0A1N7FS68"/>
<keyword evidence="14" id="KW-0328">Glycosyltransferase</keyword>
<sequence>MRVVVAGAVMVDGRLLLAQRDRPAPVAGLWELPGGKVETGETPVQALVRELREELGVEVAPGAPLTARVPLTADLILVALRAELVTGTPRPLDHRALCWVDGDDLRRLADAGEVVPADTAWLPELCDLLDGGEVNRTGDVHRP</sequence>
<feature type="domain" description="Nudix hydrolase" evidence="13">
    <location>
        <begin position="1"/>
        <end position="122"/>
    </location>
</feature>
<keyword evidence="15" id="KW-1185">Reference proteome</keyword>
<keyword evidence="4" id="KW-0235">DNA replication</keyword>
<organism evidence="14 15">
    <name type="scientific">Williamsia sterculiae</name>
    <dbReference type="NCBI Taxonomy" id="1344003"/>
    <lineage>
        <taxon>Bacteria</taxon>
        <taxon>Bacillati</taxon>
        <taxon>Actinomycetota</taxon>
        <taxon>Actinomycetes</taxon>
        <taxon>Mycobacteriales</taxon>
        <taxon>Nocardiaceae</taxon>
        <taxon>Williamsia</taxon>
    </lineage>
</organism>
<evidence type="ECO:0000313" key="14">
    <source>
        <dbReference type="EMBL" id="SIS03117.1"/>
    </source>
</evidence>
<comment type="similarity">
    <text evidence="2 12">Belongs to the Nudix hydrolase family.</text>
</comment>
<dbReference type="GO" id="GO:0046872">
    <property type="term" value="F:metal ion binding"/>
    <property type="evidence" value="ECO:0007669"/>
    <property type="project" value="UniProtKB-KW"/>
</dbReference>
<gene>
    <name evidence="14" type="ORF">SAMN05445060_2235</name>
</gene>
<dbReference type="GO" id="GO:0044715">
    <property type="term" value="F:8-oxo-dGDP phosphatase activity"/>
    <property type="evidence" value="ECO:0007669"/>
    <property type="project" value="TreeGrafter"/>
</dbReference>
<keyword evidence="3" id="KW-0515">Mutator protein</keyword>
<dbReference type="GO" id="GO:0008413">
    <property type="term" value="F:8-oxo-7,8-dihydroguanosine triphosphate pyrophosphatase activity"/>
    <property type="evidence" value="ECO:0007669"/>
    <property type="project" value="TreeGrafter"/>
</dbReference>
<dbReference type="PANTHER" id="PTHR47707:SF1">
    <property type="entry name" value="NUDIX HYDROLASE FAMILY PROTEIN"/>
    <property type="match status" value="1"/>
</dbReference>
<proteinExistence type="inferred from homology"/>
<comment type="cofactor">
    <cofactor evidence="1">
        <name>Mg(2+)</name>
        <dbReference type="ChEBI" id="CHEBI:18420"/>
    </cofactor>
</comment>
<comment type="catalytic activity">
    <reaction evidence="10">
        <text>8-oxo-dGTP + H2O = 8-oxo-dGMP + diphosphate + H(+)</text>
        <dbReference type="Rhea" id="RHEA:31575"/>
        <dbReference type="ChEBI" id="CHEBI:15377"/>
        <dbReference type="ChEBI" id="CHEBI:15378"/>
        <dbReference type="ChEBI" id="CHEBI:33019"/>
        <dbReference type="ChEBI" id="CHEBI:63224"/>
        <dbReference type="ChEBI" id="CHEBI:77896"/>
        <dbReference type="EC" id="3.6.1.55"/>
    </reaction>
</comment>
<evidence type="ECO:0000256" key="8">
    <source>
        <dbReference type="ARBA" id="ARBA00022842"/>
    </source>
</evidence>
<dbReference type="Gene3D" id="3.90.79.10">
    <property type="entry name" value="Nucleoside Triphosphate Pyrophosphohydrolase"/>
    <property type="match status" value="1"/>
</dbReference>
<keyword evidence="14" id="KW-0808">Transferase</keyword>
<dbReference type="InterPro" id="IPR015797">
    <property type="entry name" value="NUDIX_hydrolase-like_dom_sf"/>
</dbReference>
<dbReference type="EC" id="3.6.1.55" evidence="11"/>
<dbReference type="GO" id="GO:0016757">
    <property type="term" value="F:glycosyltransferase activity"/>
    <property type="evidence" value="ECO:0007669"/>
    <property type="project" value="UniProtKB-KW"/>
</dbReference>
<dbReference type="OrthoDB" id="9804442at2"/>
<keyword evidence="8" id="KW-0460">Magnesium</keyword>
<name>A0A1N7FS68_9NOCA</name>
<evidence type="ECO:0000256" key="5">
    <source>
        <dbReference type="ARBA" id="ARBA00022723"/>
    </source>
</evidence>
<dbReference type="InterPro" id="IPR020084">
    <property type="entry name" value="NUDIX_hydrolase_CS"/>
</dbReference>
<dbReference type="SUPFAM" id="SSF55811">
    <property type="entry name" value="Nudix"/>
    <property type="match status" value="1"/>
</dbReference>
<evidence type="ECO:0000256" key="12">
    <source>
        <dbReference type="RuleBase" id="RU003476"/>
    </source>
</evidence>
<evidence type="ECO:0000256" key="10">
    <source>
        <dbReference type="ARBA" id="ARBA00035861"/>
    </source>
</evidence>
<keyword evidence="9" id="KW-0234">DNA repair</keyword>
<keyword evidence="5" id="KW-0479">Metal-binding</keyword>
<dbReference type="GO" id="GO:0006260">
    <property type="term" value="P:DNA replication"/>
    <property type="evidence" value="ECO:0007669"/>
    <property type="project" value="UniProtKB-KW"/>
</dbReference>
<dbReference type="STRING" id="1344003.SAMN05445060_2235"/>
<evidence type="ECO:0000256" key="7">
    <source>
        <dbReference type="ARBA" id="ARBA00022801"/>
    </source>
</evidence>
<dbReference type="PRINTS" id="PR00502">
    <property type="entry name" value="NUDIXFAMILY"/>
</dbReference>
<accession>A0A1N7FS68</accession>
<dbReference type="Proteomes" id="UP000186218">
    <property type="component" value="Unassembled WGS sequence"/>
</dbReference>
<evidence type="ECO:0000256" key="11">
    <source>
        <dbReference type="ARBA" id="ARBA00038905"/>
    </source>
</evidence>
<dbReference type="EMBL" id="FTNT01000006">
    <property type="protein sequence ID" value="SIS03117.1"/>
    <property type="molecule type" value="Genomic_DNA"/>
</dbReference>